<gene>
    <name evidence="2" type="ORF">LCGC14_2321660</name>
</gene>
<feature type="region of interest" description="Disordered" evidence="1">
    <location>
        <begin position="1"/>
        <end position="45"/>
    </location>
</feature>
<name>A0A0F9FCH1_9ZZZZ</name>
<sequence>AERRRRGEIGEKYGHIRKTSVDAEKETGQRTGPFKLDGERRRRHL</sequence>
<evidence type="ECO:0000313" key="2">
    <source>
        <dbReference type="EMBL" id="KKL48827.1"/>
    </source>
</evidence>
<comment type="caution">
    <text evidence="2">The sequence shown here is derived from an EMBL/GenBank/DDBJ whole genome shotgun (WGS) entry which is preliminary data.</text>
</comment>
<accession>A0A0F9FCH1</accession>
<organism evidence="2">
    <name type="scientific">marine sediment metagenome</name>
    <dbReference type="NCBI Taxonomy" id="412755"/>
    <lineage>
        <taxon>unclassified sequences</taxon>
        <taxon>metagenomes</taxon>
        <taxon>ecological metagenomes</taxon>
    </lineage>
</organism>
<reference evidence="2" key="1">
    <citation type="journal article" date="2015" name="Nature">
        <title>Complex archaea that bridge the gap between prokaryotes and eukaryotes.</title>
        <authorList>
            <person name="Spang A."/>
            <person name="Saw J.H."/>
            <person name="Jorgensen S.L."/>
            <person name="Zaremba-Niedzwiedzka K."/>
            <person name="Martijn J."/>
            <person name="Lind A.E."/>
            <person name="van Eijk R."/>
            <person name="Schleper C."/>
            <person name="Guy L."/>
            <person name="Ettema T.J."/>
        </authorList>
    </citation>
    <scope>NUCLEOTIDE SEQUENCE</scope>
</reference>
<dbReference type="EMBL" id="LAZR01033181">
    <property type="protein sequence ID" value="KKL48827.1"/>
    <property type="molecule type" value="Genomic_DNA"/>
</dbReference>
<feature type="non-terminal residue" evidence="2">
    <location>
        <position position="1"/>
    </location>
</feature>
<proteinExistence type="predicted"/>
<protein>
    <submittedName>
        <fullName evidence="2">Uncharacterized protein</fullName>
    </submittedName>
</protein>
<feature type="compositionally biased region" description="Basic and acidic residues" evidence="1">
    <location>
        <begin position="1"/>
        <end position="28"/>
    </location>
</feature>
<evidence type="ECO:0000256" key="1">
    <source>
        <dbReference type="SAM" id="MobiDB-lite"/>
    </source>
</evidence>
<dbReference type="AlphaFoldDB" id="A0A0F9FCH1"/>
<feature type="compositionally biased region" description="Basic and acidic residues" evidence="1">
    <location>
        <begin position="36"/>
        <end position="45"/>
    </location>
</feature>